<keyword evidence="7" id="KW-1185">Reference proteome</keyword>
<proteinExistence type="predicted"/>
<dbReference type="EMBL" id="NHTK01000057">
    <property type="protein sequence ID" value="PPR08259.1"/>
    <property type="molecule type" value="Genomic_DNA"/>
</dbReference>
<protein>
    <recommendedName>
        <fullName evidence="8">hAT-like transposase RNase-H fold domain-containing protein</fullName>
    </recommendedName>
</protein>
<gene>
    <name evidence="6" type="ORF">CVT24_001174</name>
</gene>
<evidence type="ECO:0000256" key="2">
    <source>
        <dbReference type="ARBA" id="ARBA00022723"/>
    </source>
</evidence>
<evidence type="ECO:0000256" key="5">
    <source>
        <dbReference type="ARBA" id="ARBA00023242"/>
    </source>
</evidence>
<dbReference type="InParanoid" id="A0A409YZ50"/>
<accession>A0A409YZ50</accession>
<evidence type="ECO:0008006" key="8">
    <source>
        <dbReference type="Google" id="ProtNLM"/>
    </source>
</evidence>
<evidence type="ECO:0000313" key="6">
    <source>
        <dbReference type="EMBL" id="PPR08259.1"/>
    </source>
</evidence>
<dbReference type="InterPro" id="IPR012337">
    <property type="entry name" value="RNaseH-like_sf"/>
</dbReference>
<evidence type="ECO:0000256" key="1">
    <source>
        <dbReference type="ARBA" id="ARBA00004123"/>
    </source>
</evidence>
<sequence>MSIIDRLHIPIEKIGWITLDNASNNDMMMVALEKLLGSQGVLFSANDQCVRCFPHIVNLTVQSILSAITNLNYASDNSQDFMPDGQQHQDLIAMLQTLINKIRASSLCCEQFAKIQESLSPSRDVLQLIQDVSTRWSSTHLMIHCALELRKAINKYVLSNTDLYQYCLTDSDWKILEVYAKILAVSSTCLPSEATPILCDALPSFKRMLAVWTNYQTSMPAYSSIIEAGITKLLDYYSKIVNIPAFQLSICAFFLSHVIPSFDSLYISAKPEAEASVVQGK</sequence>
<comment type="subcellular location">
    <subcellularLocation>
        <location evidence="1">Nucleus</location>
    </subcellularLocation>
</comment>
<dbReference type="GO" id="GO:0005634">
    <property type="term" value="C:nucleus"/>
    <property type="evidence" value="ECO:0007669"/>
    <property type="project" value="UniProtKB-SubCell"/>
</dbReference>
<name>A0A409YZ50_9AGAR</name>
<evidence type="ECO:0000313" key="7">
    <source>
        <dbReference type="Proteomes" id="UP000284842"/>
    </source>
</evidence>
<dbReference type="SUPFAM" id="SSF53098">
    <property type="entry name" value="Ribonuclease H-like"/>
    <property type="match status" value="1"/>
</dbReference>
<dbReference type="Proteomes" id="UP000284842">
    <property type="component" value="Unassembled WGS sequence"/>
</dbReference>
<keyword evidence="4" id="KW-0862">Zinc</keyword>
<dbReference type="OrthoDB" id="3172935at2759"/>
<evidence type="ECO:0000256" key="3">
    <source>
        <dbReference type="ARBA" id="ARBA00022771"/>
    </source>
</evidence>
<keyword evidence="3" id="KW-0863">Zinc-finger</keyword>
<evidence type="ECO:0000256" key="4">
    <source>
        <dbReference type="ARBA" id="ARBA00022833"/>
    </source>
</evidence>
<dbReference type="AlphaFoldDB" id="A0A409YZ50"/>
<organism evidence="6 7">
    <name type="scientific">Panaeolus cyanescens</name>
    <dbReference type="NCBI Taxonomy" id="181874"/>
    <lineage>
        <taxon>Eukaryota</taxon>
        <taxon>Fungi</taxon>
        <taxon>Dikarya</taxon>
        <taxon>Basidiomycota</taxon>
        <taxon>Agaricomycotina</taxon>
        <taxon>Agaricomycetes</taxon>
        <taxon>Agaricomycetidae</taxon>
        <taxon>Agaricales</taxon>
        <taxon>Agaricineae</taxon>
        <taxon>Galeropsidaceae</taxon>
        <taxon>Panaeolus</taxon>
    </lineage>
</organism>
<reference evidence="6 7" key="1">
    <citation type="journal article" date="2018" name="Evol. Lett.">
        <title>Horizontal gene cluster transfer increased hallucinogenic mushroom diversity.</title>
        <authorList>
            <person name="Reynolds H.T."/>
            <person name="Vijayakumar V."/>
            <person name="Gluck-Thaler E."/>
            <person name="Korotkin H.B."/>
            <person name="Matheny P.B."/>
            <person name="Slot J.C."/>
        </authorList>
    </citation>
    <scope>NUCLEOTIDE SEQUENCE [LARGE SCALE GENOMIC DNA]</scope>
    <source>
        <strain evidence="6 7">2629</strain>
    </source>
</reference>
<dbReference type="PANTHER" id="PTHR46481">
    <property type="entry name" value="ZINC FINGER BED DOMAIN-CONTAINING PROTEIN 4"/>
    <property type="match status" value="1"/>
</dbReference>
<dbReference type="GO" id="GO:0008270">
    <property type="term" value="F:zinc ion binding"/>
    <property type="evidence" value="ECO:0007669"/>
    <property type="project" value="UniProtKB-KW"/>
</dbReference>
<keyword evidence="2" id="KW-0479">Metal-binding</keyword>
<comment type="caution">
    <text evidence="6">The sequence shown here is derived from an EMBL/GenBank/DDBJ whole genome shotgun (WGS) entry which is preliminary data.</text>
</comment>
<dbReference type="InterPro" id="IPR052035">
    <property type="entry name" value="ZnF_BED_domain_contain"/>
</dbReference>
<keyword evidence="5" id="KW-0539">Nucleus</keyword>
<dbReference type="PANTHER" id="PTHR46481:SF10">
    <property type="entry name" value="ZINC FINGER BED DOMAIN-CONTAINING PROTEIN 39"/>
    <property type="match status" value="1"/>
</dbReference>